<keyword evidence="5" id="KW-0539">Nucleus</keyword>
<dbReference type="Gene3D" id="3.30.720.50">
    <property type="match status" value="1"/>
</dbReference>
<dbReference type="CDD" id="cd02903">
    <property type="entry name" value="Macro_BAL-like"/>
    <property type="match status" value="1"/>
</dbReference>
<accession>A0A9Q1F462</accession>
<keyword evidence="4" id="KW-0520">NAD</keyword>
<evidence type="ECO:0000256" key="1">
    <source>
        <dbReference type="ARBA" id="ARBA00004123"/>
    </source>
</evidence>
<evidence type="ECO:0000256" key="6">
    <source>
        <dbReference type="ARBA" id="ARBA00024347"/>
    </source>
</evidence>
<dbReference type="GO" id="GO:0003950">
    <property type="term" value="F:NAD+ poly-ADP-ribosyltransferase activity"/>
    <property type="evidence" value="ECO:0007669"/>
    <property type="project" value="InterPro"/>
</dbReference>
<protein>
    <recommendedName>
        <fullName evidence="7">Macro domain-containing protein</fullName>
    </recommendedName>
</protein>
<comment type="similarity">
    <text evidence="6">Belongs to the ARTD/PARP family.</text>
</comment>
<dbReference type="InterPro" id="IPR012317">
    <property type="entry name" value="Poly(ADP-ribose)pol_cat_dom"/>
</dbReference>
<dbReference type="InterPro" id="IPR052056">
    <property type="entry name" value="Mono-ARTD/PARP"/>
</dbReference>
<dbReference type="GO" id="GO:0005634">
    <property type="term" value="C:nucleus"/>
    <property type="evidence" value="ECO:0007669"/>
    <property type="project" value="UniProtKB-SubCell"/>
</dbReference>
<dbReference type="AlphaFoldDB" id="A0A9Q1F462"/>
<dbReference type="Gene3D" id="3.40.220.10">
    <property type="entry name" value="Leucine Aminopeptidase, subunit E, domain 1"/>
    <property type="match status" value="2"/>
</dbReference>
<organism evidence="8 9">
    <name type="scientific">Synaphobranchus kaupii</name>
    <name type="common">Kaup's arrowtooth eel</name>
    <dbReference type="NCBI Taxonomy" id="118154"/>
    <lineage>
        <taxon>Eukaryota</taxon>
        <taxon>Metazoa</taxon>
        <taxon>Chordata</taxon>
        <taxon>Craniata</taxon>
        <taxon>Vertebrata</taxon>
        <taxon>Euteleostomi</taxon>
        <taxon>Actinopterygii</taxon>
        <taxon>Neopterygii</taxon>
        <taxon>Teleostei</taxon>
        <taxon>Anguilliformes</taxon>
        <taxon>Synaphobranchidae</taxon>
        <taxon>Synaphobranchus</taxon>
    </lineage>
</organism>
<keyword evidence="2" id="KW-0328">Glycosyltransferase</keyword>
<reference evidence="8" key="1">
    <citation type="journal article" date="2023" name="Science">
        <title>Genome structures resolve the early diversification of teleost fishes.</title>
        <authorList>
            <person name="Parey E."/>
            <person name="Louis A."/>
            <person name="Montfort J."/>
            <person name="Bouchez O."/>
            <person name="Roques C."/>
            <person name="Iampietro C."/>
            <person name="Lluch J."/>
            <person name="Castinel A."/>
            <person name="Donnadieu C."/>
            <person name="Desvignes T."/>
            <person name="Floi Bucao C."/>
            <person name="Jouanno E."/>
            <person name="Wen M."/>
            <person name="Mejri S."/>
            <person name="Dirks R."/>
            <person name="Jansen H."/>
            <person name="Henkel C."/>
            <person name="Chen W.J."/>
            <person name="Zahm M."/>
            <person name="Cabau C."/>
            <person name="Klopp C."/>
            <person name="Thompson A.W."/>
            <person name="Robinson-Rechavi M."/>
            <person name="Braasch I."/>
            <person name="Lecointre G."/>
            <person name="Bobe J."/>
            <person name="Postlethwait J.H."/>
            <person name="Berthelot C."/>
            <person name="Roest Crollius H."/>
            <person name="Guiguen Y."/>
        </authorList>
    </citation>
    <scope>NUCLEOTIDE SEQUENCE</scope>
    <source>
        <strain evidence="8">WJC10195</strain>
    </source>
</reference>
<comment type="caution">
    <text evidence="8">The sequence shown here is derived from an EMBL/GenBank/DDBJ whole genome shotgun (WGS) entry which is preliminary data.</text>
</comment>
<sequence>MSDLRMIPVDSATEQLLAQCGEVLIDVVQRKFGVRVILHNIKNRSSSRTAQMKGARCSVRLPNGPEVSVWKDNLTTHRVDAVVNAANKYLHHGGGLAGALCRAGGPQIQKMSDEYIKNHGMVDTGTAVCTESGDLPCKAIIHAVGPCVPVLPTPREVEKASILLKCAVESILRLAEEKSFQSVAIPALSSGLFNFPLDSCAKIIVDTVKCYRYSPNSPLSEVHLVNNDEITVSAIERAFSEIQESKASYSGAVQADRTSLSVLSSLQLGNVTMHIKKGHIEQEKVDVIVNTIPPDRDLANGRVSEAILKKAGHSIQYELRQSKHNSEYGEVIETRGCLLQCSKVYHTVCASNNDGRAQGSKILREAVRKCLDKAAKGKYSSISFPAIGTGTLGFSAVEVAKLMIEEVANFAKQQKGQKMDVYFVLYPADEEAIKAFQQEMLCVKEKQPVKFRSTARKGGQSGPSGSSEHGRATIGEQACIELCNSSEEEHREAKRWIHDILYLTKYKCTIVDNHILLFGQKEHEKLLSLQAADLSIQEFLHNGLAGVTIAGPQLGVREAALRVEALCCEAQEEFCQTEESAMVYTVVRWRCAEFREFEEPEITGTLERARLAGRDTLTVTVNGRDLQVSIKKMEAKDPMGRFCRIERICLYKDMDLKFPNGAFYQRTVENLKTTGNTYQAPLIDGLVVVKIEKVKNPLLEHHFQQKQKQVSGSAKCLYQPVPAQFCDLVCRVGFQRHYSPPKEQSYGAGIYFGDSVSTAKKLAERLENEEYIYIFEAQVLTGRDTYGSSDLIIPPALGSDPLCRYDSVKGYAQETHVIFNSHQALPVYLITYRKTNTVQTRHM</sequence>
<comment type="subcellular location">
    <subcellularLocation>
        <location evidence="1">Nucleus</location>
    </subcellularLocation>
</comment>
<keyword evidence="9" id="KW-1185">Reference proteome</keyword>
<dbReference type="GO" id="GO:0060335">
    <property type="term" value="P:positive regulation of type II interferon-mediated signaling pathway"/>
    <property type="evidence" value="ECO:0007669"/>
    <property type="project" value="TreeGrafter"/>
</dbReference>
<evidence type="ECO:0000259" key="7">
    <source>
        <dbReference type="PROSITE" id="PS51154"/>
    </source>
</evidence>
<evidence type="ECO:0000313" key="9">
    <source>
        <dbReference type="Proteomes" id="UP001152622"/>
    </source>
</evidence>
<evidence type="ECO:0000256" key="4">
    <source>
        <dbReference type="ARBA" id="ARBA00023027"/>
    </source>
</evidence>
<evidence type="ECO:0000256" key="5">
    <source>
        <dbReference type="ARBA" id="ARBA00023242"/>
    </source>
</evidence>
<dbReference type="Pfam" id="PF00644">
    <property type="entry name" value="PARP"/>
    <property type="match status" value="1"/>
</dbReference>
<dbReference type="SUPFAM" id="SSF52949">
    <property type="entry name" value="Macro domain-like"/>
    <property type="match status" value="2"/>
</dbReference>
<evidence type="ECO:0000256" key="2">
    <source>
        <dbReference type="ARBA" id="ARBA00022676"/>
    </source>
</evidence>
<proteinExistence type="inferred from homology"/>
<dbReference type="SUPFAM" id="SSF56399">
    <property type="entry name" value="ADP-ribosylation"/>
    <property type="match status" value="1"/>
</dbReference>
<dbReference type="GO" id="GO:0010629">
    <property type="term" value="P:negative regulation of gene expression"/>
    <property type="evidence" value="ECO:0007669"/>
    <property type="project" value="TreeGrafter"/>
</dbReference>
<dbReference type="InterPro" id="IPR002589">
    <property type="entry name" value="Macro_dom"/>
</dbReference>
<gene>
    <name evidence="8" type="ORF">SKAU_G00256070</name>
</gene>
<dbReference type="Gene3D" id="3.90.228.10">
    <property type="match status" value="1"/>
</dbReference>
<dbReference type="GO" id="GO:0005737">
    <property type="term" value="C:cytoplasm"/>
    <property type="evidence" value="ECO:0007669"/>
    <property type="project" value="TreeGrafter"/>
</dbReference>
<dbReference type="Proteomes" id="UP001152622">
    <property type="component" value="Chromosome 9"/>
</dbReference>
<dbReference type="GO" id="GO:0070212">
    <property type="term" value="P:protein poly-ADP-ribosylation"/>
    <property type="evidence" value="ECO:0007669"/>
    <property type="project" value="TreeGrafter"/>
</dbReference>
<name>A0A9Q1F462_SYNKA</name>
<evidence type="ECO:0000256" key="3">
    <source>
        <dbReference type="ARBA" id="ARBA00022679"/>
    </source>
</evidence>
<dbReference type="CDD" id="cd02907">
    <property type="entry name" value="Macro_Af1521_BAL-like"/>
    <property type="match status" value="1"/>
</dbReference>
<dbReference type="Pfam" id="PF01661">
    <property type="entry name" value="Macro"/>
    <property type="match status" value="2"/>
</dbReference>
<dbReference type="PROSITE" id="PS51154">
    <property type="entry name" value="MACRO"/>
    <property type="match status" value="2"/>
</dbReference>
<dbReference type="GO" id="GO:0003714">
    <property type="term" value="F:transcription corepressor activity"/>
    <property type="evidence" value="ECO:0007669"/>
    <property type="project" value="TreeGrafter"/>
</dbReference>
<dbReference type="PANTHER" id="PTHR14453:SF70">
    <property type="entry name" value="PROTEIN MONO-ADP-RIBOSYLTRANSFERASE PARP9"/>
    <property type="match status" value="1"/>
</dbReference>
<dbReference type="InterPro" id="IPR037197">
    <property type="entry name" value="WWE_dom_sf"/>
</dbReference>
<feature type="domain" description="Macro" evidence="7">
    <location>
        <begin position="54"/>
        <end position="243"/>
    </location>
</feature>
<evidence type="ECO:0000313" key="8">
    <source>
        <dbReference type="EMBL" id="KAJ8350477.1"/>
    </source>
</evidence>
<dbReference type="GO" id="GO:1990404">
    <property type="term" value="F:NAD+-protein mono-ADP-ribosyltransferase activity"/>
    <property type="evidence" value="ECO:0007669"/>
    <property type="project" value="TreeGrafter"/>
</dbReference>
<dbReference type="PANTHER" id="PTHR14453">
    <property type="entry name" value="PARP/ZINC FINGER CCCH TYPE DOMAIN CONTAINING PROTEIN"/>
    <property type="match status" value="1"/>
</dbReference>
<dbReference type="EMBL" id="JAINUF010000009">
    <property type="protein sequence ID" value="KAJ8350477.1"/>
    <property type="molecule type" value="Genomic_DNA"/>
</dbReference>
<dbReference type="GO" id="GO:0044389">
    <property type="term" value="F:ubiquitin-like protein ligase binding"/>
    <property type="evidence" value="ECO:0007669"/>
    <property type="project" value="TreeGrafter"/>
</dbReference>
<keyword evidence="3" id="KW-0808">Transferase</keyword>
<feature type="domain" description="Macro" evidence="7">
    <location>
        <begin position="260"/>
        <end position="444"/>
    </location>
</feature>
<dbReference type="OrthoDB" id="6133115at2759"/>
<dbReference type="InterPro" id="IPR043472">
    <property type="entry name" value="Macro_dom-like"/>
</dbReference>
<dbReference type="SMART" id="SM00506">
    <property type="entry name" value="A1pp"/>
    <property type="match status" value="2"/>
</dbReference>